<comment type="caution">
    <text evidence="1">The sequence shown here is derived from an EMBL/GenBank/DDBJ whole genome shotgun (WGS) entry which is preliminary data.</text>
</comment>
<evidence type="ECO:0000313" key="2">
    <source>
        <dbReference type="Proteomes" id="UP000237347"/>
    </source>
</evidence>
<accession>A0AAW0M5C4</accession>
<dbReference type="Proteomes" id="UP000237347">
    <property type="component" value="Unassembled WGS sequence"/>
</dbReference>
<keyword evidence="2" id="KW-1185">Reference proteome</keyword>
<gene>
    <name evidence="1" type="ORF">CFP56_010428</name>
</gene>
<dbReference type="EMBL" id="PKMF04000017">
    <property type="protein sequence ID" value="KAK7858684.1"/>
    <property type="molecule type" value="Genomic_DNA"/>
</dbReference>
<name>A0AAW0M5C4_QUESU</name>
<protein>
    <submittedName>
        <fullName evidence="1">Uncharacterized protein</fullName>
    </submittedName>
</protein>
<reference evidence="1 2" key="1">
    <citation type="journal article" date="2018" name="Sci. Data">
        <title>The draft genome sequence of cork oak.</title>
        <authorList>
            <person name="Ramos A.M."/>
            <person name="Usie A."/>
            <person name="Barbosa P."/>
            <person name="Barros P.M."/>
            <person name="Capote T."/>
            <person name="Chaves I."/>
            <person name="Simoes F."/>
            <person name="Abreu I."/>
            <person name="Carrasquinho I."/>
            <person name="Faro C."/>
            <person name="Guimaraes J.B."/>
            <person name="Mendonca D."/>
            <person name="Nobrega F."/>
            <person name="Rodrigues L."/>
            <person name="Saibo N.J.M."/>
            <person name="Varela M.C."/>
            <person name="Egas C."/>
            <person name="Matos J."/>
            <person name="Miguel C.M."/>
            <person name="Oliveira M.M."/>
            <person name="Ricardo C.P."/>
            <person name="Goncalves S."/>
        </authorList>
    </citation>
    <scope>NUCLEOTIDE SEQUENCE [LARGE SCALE GENOMIC DNA]</scope>
    <source>
        <strain evidence="2">cv. HL8</strain>
    </source>
</reference>
<proteinExistence type="predicted"/>
<evidence type="ECO:0000313" key="1">
    <source>
        <dbReference type="EMBL" id="KAK7858684.1"/>
    </source>
</evidence>
<sequence length="222" mass="25763">MVQRDQNHNLARNLNGLDIRLLRLHLRDCHSEDTILHCSLDLIHLSILRKPKPPQELATATLHSMPRVFLLFLLHFPLSAYLEHSIIFNFNLHFLFVEPRKISFEHMGFWGLLPIHTDENGKSLNGSQISSENGSSMLLRWLPKKLGIRDILIKSSSTKKTFEVLTMTLTNSDWFGKKECGSEFIGSWGFFSIKFIPKAQQWCQKKIPLRRFCHKADRMILG</sequence>
<dbReference type="AlphaFoldDB" id="A0AAW0M5C4"/>
<organism evidence="1 2">
    <name type="scientific">Quercus suber</name>
    <name type="common">Cork oak</name>
    <dbReference type="NCBI Taxonomy" id="58331"/>
    <lineage>
        <taxon>Eukaryota</taxon>
        <taxon>Viridiplantae</taxon>
        <taxon>Streptophyta</taxon>
        <taxon>Embryophyta</taxon>
        <taxon>Tracheophyta</taxon>
        <taxon>Spermatophyta</taxon>
        <taxon>Magnoliopsida</taxon>
        <taxon>eudicotyledons</taxon>
        <taxon>Gunneridae</taxon>
        <taxon>Pentapetalae</taxon>
        <taxon>rosids</taxon>
        <taxon>fabids</taxon>
        <taxon>Fagales</taxon>
        <taxon>Fagaceae</taxon>
        <taxon>Quercus</taxon>
    </lineage>
</organism>